<sequence>MSRICARNDTFNDSPLSPPTSFIRNPLLDDISEFEENLIDDFAEIPASSDAPTSSSPISYIMETDCRYYYDSDSSTVSPFCSSRTSISVSDLLANDDSKPTPTNELPFYDEFASELRDRLQKVAEEREQLLPDHLIEYFSRGNSMDRPSHRDDAYMRRFSLITNNMSINRKRPHSFCTLSDAQDALNSQEVDTTSSKGPNKKPRLTIPRRRSTRTVHSRNGFANKTAALRRRSTLQPNPDDDTEKAITLRDLTLPDLNTPTAPKLDAPPIASLPQPAVSAFKSYESPVTETESDWVPTRPCTPEATEQKDALKKDIYRDPRLILSPVKIVNSNSKVSAPVPVIAPPADHAWVPPLSEESQAKKRLQRLREREECLRRTDGLAVSMNQQDDLSSKDYVDRRNDRIEELRSGLQDKDMSYREGLGRDIVDWLLQVMPDYSSSEFNKQRGTRSSTPADTNASQSTGTSTTTSSTSTSQTNTTSSMYTGSQASSDWSEDKRERAAKTNLLDQLTNSPETRFHAVYMFLRFFNIILGQGDKGKNEQIELFSGAESGDVRDEEGFELVAWDVAVACLAMSMNRDVLPPLFPISSSMFEELAPHDIGFDELETAQRDVFAALSHNLGSTPQATLDELWIALPALRELVGFQEPDATSVATAVKKECACQGWSTVLEETWCILLDAVADPEILQFPLSLLSGAALVEGLVCSLVKKYQAEEPWHSGFVLRRNMNFSTRVVESRRDNFKKNQYTTGRTNASRKDKENANADVNAVTVHLDRSKLSGSVKDAWDVLTRRRVDKAKMEIEGVVEDVVDVLGVTRARFAECRKWIRERSTRASGTSFRV</sequence>
<gene>
    <name evidence="2" type="ORF">VKT23_020150</name>
</gene>
<evidence type="ECO:0008006" key="4">
    <source>
        <dbReference type="Google" id="ProtNLM"/>
    </source>
</evidence>
<reference evidence="2 3" key="1">
    <citation type="submission" date="2024-01" db="EMBL/GenBank/DDBJ databases">
        <title>A draft genome for the cacao thread blight pathogen Marasmiellus scandens.</title>
        <authorList>
            <person name="Baruah I.K."/>
            <person name="Leung J."/>
            <person name="Bukari Y."/>
            <person name="Amoako-Attah I."/>
            <person name="Meinhardt L.W."/>
            <person name="Bailey B.A."/>
            <person name="Cohen S.P."/>
        </authorList>
    </citation>
    <scope>NUCLEOTIDE SEQUENCE [LARGE SCALE GENOMIC DNA]</scope>
    <source>
        <strain evidence="2 3">GH-19</strain>
    </source>
</reference>
<comment type="caution">
    <text evidence="2">The sequence shown here is derived from an EMBL/GenBank/DDBJ whole genome shotgun (WGS) entry which is preliminary data.</text>
</comment>
<evidence type="ECO:0000256" key="1">
    <source>
        <dbReference type="SAM" id="MobiDB-lite"/>
    </source>
</evidence>
<keyword evidence="3" id="KW-1185">Reference proteome</keyword>
<dbReference type="EMBL" id="JBANRG010000122">
    <property type="protein sequence ID" value="KAK7434541.1"/>
    <property type="molecule type" value="Genomic_DNA"/>
</dbReference>
<protein>
    <recommendedName>
        <fullName evidence="4">Wings apart-like protein C-terminal domain-containing protein</fullName>
    </recommendedName>
</protein>
<accession>A0ABR1IMC3</accession>
<evidence type="ECO:0000313" key="3">
    <source>
        <dbReference type="Proteomes" id="UP001498398"/>
    </source>
</evidence>
<feature type="compositionally biased region" description="Basic residues" evidence="1">
    <location>
        <begin position="199"/>
        <end position="217"/>
    </location>
</feature>
<proteinExistence type="predicted"/>
<name>A0ABR1IMC3_9AGAR</name>
<feature type="region of interest" description="Disordered" evidence="1">
    <location>
        <begin position="187"/>
        <end position="217"/>
    </location>
</feature>
<feature type="compositionally biased region" description="Low complexity" evidence="1">
    <location>
        <begin position="456"/>
        <end position="481"/>
    </location>
</feature>
<feature type="compositionally biased region" description="Polar residues" evidence="1">
    <location>
        <begin position="482"/>
        <end position="491"/>
    </location>
</feature>
<feature type="region of interest" description="Disordered" evidence="1">
    <location>
        <begin position="440"/>
        <end position="496"/>
    </location>
</feature>
<evidence type="ECO:0000313" key="2">
    <source>
        <dbReference type="EMBL" id="KAK7434541.1"/>
    </source>
</evidence>
<dbReference type="Proteomes" id="UP001498398">
    <property type="component" value="Unassembled WGS sequence"/>
</dbReference>
<organism evidence="2 3">
    <name type="scientific">Marasmiellus scandens</name>
    <dbReference type="NCBI Taxonomy" id="2682957"/>
    <lineage>
        <taxon>Eukaryota</taxon>
        <taxon>Fungi</taxon>
        <taxon>Dikarya</taxon>
        <taxon>Basidiomycota</taxon>
        <taxon>Agaricomycotina</taxon>
        <taxon>Agaricomycetes</taxon>
        <taxon>Agaricomycetidae</taxon>
        <taxon>Agaricales</taxon>
        <taxon>Marasmiineae</taxon>
        <taxon>Omphalotaceae</taxon>
        <taxon>Marasmiellus</taxon>
    </lineage>
</organism>
<feature type="compositionally biased region" description="Polar residues" evidence="1">
    <location>
        <begin position="187"/>
        <end position="198"/>
    </location>
</feature>